<protein>
    <submittedName>
        <fullName evidence="2">Uncharacterized protein</fullName>
    </submittedName>
</protein>
<evidence type="ECO:0000313" key="1">
    <source>
        <dbReference type="EMBL" id="GBN39040.1"/>
    </source>
</evidence>
<evidence type="ECO:0000313" key="2">
    <source>
        <dbReference type="EMBL" id="GBN47076.1"/>
    </source>
</evidence>
<dbReference type="AlphaFoldDB" id="A0A4Y2PAP4"/>
<dbReference type="OrthoDB" id="5803434at2759"/>
<sequence length="112" mass="12623">MKELKYAGSDACKEIVAKAQGGVQLYKRQNNLLVPSSSVKEASSFYNRATDLPCNEVSDQASDDKELFLQLPFHPSHSPQHLFFRCTGLLNILRRSSSGNEYEYELSRATHI</sequence>
<dbReference type="EMBL" id="BGPR01010637">
    <property type="protein sequence ID" value="GBN47212.1"/>
    <property type="molecule type" value="Genomic_DNA"/>
</dbReference>
<comment type="caution">
    <text evidence="2">The sequence shown here is derived from an EMBL/GenBank/DDBJ whole genome shotgun (WGS) entry which is preliminary data.</text>
</comment>
<dbReference type="EMBL" id="BGPR01009278">
    <property type="protein sequence ID" value="GBN39040.1"/>
    <property type="molecule type" value="Genomic_DNA"/>
</dbReference>
<evidence type="ECO:0000313" key="3">
    <source>
        <dbReference type="EMBL" id="GBN47212.1"/>
    </source>
</evidence>
<accession>A0A4Y2PAP4</accession>
<gene>
    <name evidence="2" type="ORF">AVEN_192231_1</name>
    <name evidence="3" type="ORF">AVEN_202209_1</name>
    <name evidence="1" type="ORF">AVEN_65390_1</name>
</gene>
<organism evidence="2 4">
    <name type="scientific">Araneus ventricosus</name>
    <name type="common">Orbweaver spider</name>
    <name type="synonym">Epeira ventricosa</name>
    <dbReference type="NCBI Taxonomy" id="182803"/>
    <lineage>
        <taxon>Eukaryota</taxon>
        <taxon>Metazoa</taxon>
        <taxon>Ecdysozoa</taxon>
        <taxon>Arthropoda</taxon>
        <taxon>Chelicerata</taxon>
        <taxon>Arachnida</taxon>
        <taxon>Araneae</taxon>
        <taxon>Araneomorphae</taxon>
        <taxon>Entelegynae</taxon>
        <taxon>Araneoidea</taxon>
        <taxon>Araneidae</taxon>
        <taxon>Araneus</taxon>
    </lineage>
</organism>
<proteinExistence type="predicted"/>
<keyword evidence="4" id="KW-1185">Reference proteome</keyword>
<reference evidence="2 4" key="1">
    <citation type="journal article" date="2019" name="Sci. Rep.">
        <title>Orb-weaving spider Araneus ventricosus genome elucidates the spidroin gene catalogue.</title>
        <authorList>
            <person name="Kono N."/>
            <person name="Nakamura H."/>
            <person name="Ohtoshi R."/>
            <person name="Moran D.A.P."/>
            <person name="Shinohara A."/>
            <person name="Yoshida Y."/>
            <person name="Fujiwara M."/>
            <person name="Mori M."/>
            <person name="Tomita M."/>
            <person name="Arakawa K."/>
        </authorList>
    </citation>
    <scope>NUCLEOTIDE SEQUENCE [LARGE SCALE GENOMIC DNA]</scope>
</reference>
<evidence type="ECO:0000313" key="4">
    <source>
        <dbReference type="Proteomes" id="UP000499080"/>
    </source>
</evidence>
<dbReference type="Proteomes" id="UP000499080">
    <property type="component" value="Unassembled WGS sequence"/>
</dbReference>
<name>A0A4Y2PAP4_ARAVE</name>
<dbReference type="EMBL" id="BGPR01010612">
    <property type="protein sequence ID" value="GBN47076.1"/>
    <property type="molecule type" value="Genomic_DNA"/>
</dbReference>